<gene>
    <name evidence="1" type="ORF">EJ377_10965</name>
</gene>
<protein>
    <submittedName>
        <fullName evidence="1">Uncharacterized protein</fullName>
    </submittedName>
</protein>
<accession>A0A432E171</accession>
<evidence type="ECO:0000313" key="1">
    <source>
        <dbReference type="EMBL" id="RTZ50336.1"/>
    </source>
</evidence>
<dbReference type="EMBL" id="RYFC01000001">
    <property type="protein sequence ID" value="RTZ50336.1"/>
    <property type="molecule type" value="Genomic_DNA"/>
</dbReference>
<organism evidence="1 2">
    <name type="scientific">Chryseobacterium arthrosphaerae</name>
    <dbReference type="NCBI Taxonomy" id="651561"/>
    <lineage>
        <taxon>Bacteria</taxon>
        <taxon>Pseudomonadati</taxon>
        <taxon>Bacteroidota</taxon>
        <taxon>Flavobacteriia</taxon>
        <taxon>Flavobacteriales</taxon>
        <taxon>Weeksellaceae</taxon>
        <taxon>Chryseobacterium group</taxon>
        <taxon>Chryseobacterium</taxon>
    </lineage>
</organism>
<evidence type="ECO:0000313" key="2">
    <source>
        <dbReference type="Proteomes" id="UP000276953"/>
    </source>
</evidence>
<reference evidence="1 2" key="1">
    <citation type="submission" date="2018-12" db="EMBL/GenBank/DDBJ databases">
        <title>Draft Genome Sequence of Chryseobacterium arthrosphaerae strain ED882-96 Isolated from the Blood of a Patient with Liver Cirrhosis in Taiwan.</title>
        <authorList>
            <person name="Lin J.-N."/>
            <person name="Lai C.-H."/>
            <person name="Yang C.-H."/>
            <person name="Huang Y.-H."/>
        </authorList>
    </citation>
    <scope>NUCLEOTIDE SEQUENCE [LARGE SCALE GENOMIC DNA]</scope>
    <source>
        <strain evidence="1 2">ED882-96</strain>
    </source>
</reference>
<proteinExistence type="predicted"/>
<sequence>MTGAGIWQIKANSSGVYIGGQTFYLPGSYYATPGAHKQQTTDGFDLFLAKFNDNGYRIWGTYVGSEGTEWHGENRVLDLKDDKLLITGSSSGTENIATPGAFISTKPNPGYPDAFFPCSIRQERIYLLLIMEGLSLLIRYRFPDWRSVFSFF</sequence>
<name>A0A432E171_9FLAO</name>
<dbReference type="AlphaFoldDB" id="A0A432E171"/>
<dbReference type="Proteomes" id="UP000276953">
    <property type="component" value="Unassembled WGS sequence"/>
</dbReference>
<comment type="caution">
    <text evidence="1">The sequence shown here is derived from an EMBL/GenBank/DDBJ whole genome shotgun (WGS) entry which is preliminary data.</text>
</comment>